<proteinExistence type="predicted"/>
<gene>
    <name evidence="1" type="ORF">DPMN_176712</name>
</gene>
<dbReference type="EMBL" id="JAIWYP010000009">
    <property type="protein sequence ID" value="KAH3775311.1"/>
    <property type="molecule type" value="Genomic_DNA"/>
</dbReference>
<organism evidence="1 2">
    <name type="scientific">Dreissena polymorpha</name>
    <name type="common">Zebra mussel</name>
    <name type="synonym">Mytilus polymorpha</name>
    <dbReference type="NCBI Taxonomy" id="45954"/>
    <lineage>
        <taxon>Eukaryota</taxon>
        <taxon>Metazoa</taxon>
        <taxon>Spiralia</taxon>
        <taxon>Lophotrochozoa</taxon>
        <taxon>Mollusca</taxon>
        <taxon>Bivalvia</taxon>
        <taxon>Autobranchia</taxon>
        <taxon>Heteroconchia</taxon>
        <taxon>Euheterodonta</taxon>
        <taxon>Imparidentia</taxon>
        <taxon>Neoheterodontei</taxon>
        <taxon>Myida</taxon>
        <taxon>Dreissenoidea</taxon>
        <taxon>Dreissenidae</taxon>
        <taxon>Dreissena</taxon>
    </lineage>
</organism>
<protein>
    <submittedName>
        <fullName evidence="1">Uncharacterized protein</fullName>
    </submittedName>
</protein>
<dbReference type="AlphaFoldDB" id="A0A9D4IH61"/>
<sequence length="55" mass="6656">MLLNRKLDSRTEEVCSLQDNPSDRALRRRDMCLDERNVEVLLQRTSKFLVSRYRE</sequence>
<evidence type="ECO:0000313" key="1">
    <source>
        <dbReference type="EMBL" id="KAH3775311.1"/>
    </source>
</evidence>
<comment type="caution">
    <text evidence="1">The sequence shown here is derived from an EMBL/GenBank/DDBJ whole genome shotgun (WGS) entry which is preliminary data.</text>
</comment>
<name>A0A9D4IH61_DREPO</name>
<accession>A0A9D4IH61</accession>
<dbReference type="Proteomes" id="UP000828390">
    <property type="component" value="Unassembled WGS sequence"/>
</dbReference>
<keyword evidence="2" id="KW-1185">Reference proteome</keyword>
<evidence type="ECO:0000313" key="2">
    <source>
        <dbReference type="Proteomes" id="UP000828390"/>
    </source>
</evidence>
<reference evidence="1" key="1">
    <citation type="journal article" date="2019" name="bioRxiv">
        <title>The Genome of the Zebra Mussel, Dreissena polymorpha: A Resource for Invasive Species Research.</title>
        <authorList>
            <person name="McCartney M.A."/>
            <person name="Auch B."/>
            <person name="Kono T."/>
            <person name="Mallez S."/>
            <person name="Zhang Y."/>
            <person name="Obille A."/>
            <person name="Becker A."/>
            <person name="Abrahante J.E."/>
            <person name="Garbe J."/>
            <person name="Badalamenti J.P."/>
            <person name="Herman A."/>
            <person name="Mangelson H."/>
            <person name="Liachko I."/>
            <person name="Sullivan S."/>
            <person name="Sone E.D."/>
            <person name="Koren S."/>
            <person name="Silverstein K.A.T."/>
            <person name="Beckman K.B."/>
            <person name="Gohl D.M."/>
        </authorList>
    </citation>
    <scope>NUCLEOTIDE SEQUENCE</scope>
    <source>
        <strain evidence="1">Duluth1</strain>
        <tissue evidence="1">Whole animal</tissue>
    </source>
</reference>
<reference evidence="1" key="2">
    <citation type="submission" date="2020-11" db="EMBL/GenBank/DDBJ databases">
        <authorList>
            <person name="McCartney M.A."/>
            <person name="Auch B."/>
            <person name="Kono T."/>
            <person name="Mallez S."/>
            <person name="Becker A."/>
            <person name="Gohl D.M."/>
            <person name="Silverstein K.A.T."/>
            <person name="Koren S."/>
            <person name="Bechman K.B."/>
            <person name="Herman A."/>
            <person name="Abrahante J.E."/>
            <person name="Garbe J."/>
        </authorList>
    </citation>
    <scope>NUCLEOTIDE SEQUENCE</scope>
    <source>
        <strain evidence="1">Duluth1</strain>
        <tissue evidence="1">Whole animal</tissue>
    </source>
</reference>